<evidence type="ECO:0000259" key="7">
    <source>
        <dbReference type="Pfam" id="PF00155"/>
    </source>
</evidence>
<sequence>MAIENAPSALPTDALAHHISDQAKRRTGNAVKAMLKFTNKPGVLSLAGGLPNPSFFAFKSLATTVPSPLLLKPEAPQNALINDAFVPQSPPDLASLFARALQYSMVDGLPEISDIANEIVSSVYRPAYPDWTVLPTTGNTDALYKTWITFCNPGEGVLAEEWTYSVMLSSILPLGLRPVPVQADADGMSSVALRNLLENWDTIAPKGLSRPHTLYLVPVGQNPTGTVMSMQRKREIYSICSKYDIIIIEDDPYYFMQFDDYGAKANGTATAASNGDNSWPESLQPTPQVSISSRPAIVSVLTPLDTSLDTDGRVIRLDSFSKTLAPGLRLGWVTCNKLFADRIYAMAEVTSQAPSGFSQTAVCTLWAQWGLSGYLSWLEEYMHIGLRTQYRVRRDAFKCAIRVRARPSLPRPRARDEGVGSMHARTFHDQRI</sequence>
<dbReference type="EMBL" id="SEOQ01000185">
    <property type="protein sequence ID" value="TFY67624.1"/>
    <property type="molecule type" value="Genomic_DNA"/>
</dbReference>
<proteinExistence type="inferred from homology"/>
<feature type="domain" description="Aminotransferase class I/classII large" evidence="7">
    <location>
        <begin position="126"/>
        <end position="349"/>
    </location>
</feature>
<feature type="region of interest" description="Disordered" evidence="6">
    <location>
        <begin position="269"/>
        <end position="288"/>
    </location>
</feature>
<dbReference type="CDD" id="cd00609">
    <property type="entry name" value="AAT_like"/>
    <property type="match status" value="1"/>
</dbReference>
<dbReference type="Gene3D" id="3.40.640.10">
    <property type="entry name" value="Type I PLP-dependent aspartate aminotransferase-like (Major domain)"/>
    <property type="match status" value="1"/>
</dbReference>
<comment type="caution">
    <text evidence="8">The sequence shown here is derived from an EMBL/GenBank/DDBJ whole genome shotgun (WGS) entry which is preliminary data.</text>
</comment>
<dbReference type="GO" id="GO:0008483">
    <property type="term" value="F:transaminase activity"/>
    <property type="evidence" value="ECO:0007669"/>
    <property type="project" value="UniProtKB-KW"/>
</dbReference>
<comment type="cofactor">
    <cofactor evidence="1">
        <name>pyridoxal 5'-phosphate</name>
        <dbReference type="ChEBI" id="CHEBI:597326"/>
    </cofactor>
</comment>
<dbReference type="InterPro" id="IPR015421">
    <property type="entry name" value="PyrdxlP-dep_Trfase_major"/>
</dbReference>
<evidence type="ECO:0000256" key="5">
    <source>
        <dbReference type="ARBA" id="ARBA00022898"/>
    </source>
</evidence>
<dbReference type="OrthoDB" id="691673at2759"/>
<dbReference type="PANTHER" id="PTHR42790">
    <property type="entry name" value="AMINOTRANSFERASE"/>
    <property type="match status" value="1"/>
</dbReference>
<evidence type="ECO:0000256" key="1">
    <source>
        <dbReference type="ARBA" id="ARBA00001933"/>
    </source>
</evidence>
<dbReference type="InterPro" id="IPR004839">
    <property type="entry name" value="Aminotransferase_I/II_large"/>
</dbReference>
<keyword evidence="3" id="KW-0032">Aminotransferase</keyword>
<dbReference type="SUPFAM" id="SSF53383">
    <property type="entry name" value="PLP-dependent transferases"/>
    <property type="match status" value="1"/>
</dbReference>
<dbReference type="GO" id="GO:1901605">
    <property type="term" value="P:alpha-amino acid metabolic process"/>
    <property type="evidence" value="ECO:0007669"/>
    <property type="project" value="TreeGrafter"/>
</dbReference>
<keyword evidence="4" id="KW-0808">Transferase</keyword>
<evidence type="ECO:0000256" key="4">
    <source>
        <dbReference type="ARBA" id="ARBA00022679"/>
    </source>
</evidence>
<dbReference type="GO" id="GO:0030170">
    <property type="term" value="F:pyridoxal phosphate binding"/>
    <property type="evidence" value="ECO:0007669"/>
    <property type="project" value="InterPro"/>
</dbReference>
<gene>
    <name evidence="8" type="ORF">EVG20_g3869</name>
</gene>
<accession>A0A4Y9YZ37</accession>
<dbReference type="AlphaFoldDB" id="A0A4Y9YZ37"/>
<keyword evidence="5" id="KW-0663">Pyridoxal phosphate</keyword>
<dbReference type="PANTHER" id="PTHR42790:SF19">
    <property type="entry name" value="KYNURENINE_ALPHA-AMINOADIPATE AMINOTRANSFERASE, MITOCHONDRIAL"/>
    <property type="match status" value="1"/>
</dbReference>
<evidence type="ECO:0000256" key="2">
    <source>
        <dbReference type="ARBA" id="ARBA00007441"/>
    </source>
</evidence>
<dbReference type="STRING" id="205917.A0A4Y9YZ37"/>
<name>A0A4Y9YZ37_9AGAM</name>
<evidence type="ECO:0000256" key="6">
    <source>
        <dbReference type="SAM" id="MobiDB-lite"/>
    </source>
</evidence>
<comment type="similarity">
    <text evidence="2">Belongs to the class-I pyridoxal-phosphate-dependent aminotransferase family.</text>
</comment>
<evidence type="ECO:0000313" key="9">
    <source>
        <dbReference type="Proteomes" id="UP000298327"/>
    </source>
</evidence>
<keyword evidence="9" id="KW-1185">Reference proteome</keyword>
<dbReference type="Proteomes" id="UP000298327">
    <property type="component" value="Unassembled WGS sequence"/>
</dbReference>
<protein>
    <recommendedName>
        <fullName evidence="7">Aminotransferase class I/classII large domain-containing protein</fullName>
    </recommendedName>
</protein>
<evidence type="ECO:0000256" key="3">
    <source>
        <dbReference type="ARBA" id="ARBA00022576"/>
    </source>
</evidence>
<reference evidence="8 9" key="1">
    <citation type="submission" date="2019-02" db="EMBL/GenBank/DDBJ databases">
        <title>Genome sequencing of the rare red list fungi Dentipellis fragilis.</title>
        <authorList>
            <person name="Buettner E."/>
            <person name="Kellner H."/>
        </authorList>
    </citation>
    <scope>NUCLEOTIDE SEQUENCE [LARGE SCALE GENOMIC DNA]</scope>
    <source>
        <strain evidence="8 9">DSM 105465</strain>
    </source>
</reference>
<evidence type="ECO:0000313" key="8">
    <source>
        <dbReference type="EMBL" id="TFY67624.1"/>
    </source>
</evidence>
<dbReference type="InterPro" id="IPR050859">
    <property type="entry name" value="Class-I_PLP-dep_aminotransf"/>
</dbReference>
<organism evidence="8 9">
    <name type="scientific">Dentipellis fragilis</name>
    <dbReference type="NCBI Taxonomy" id="205917"/>
    <lineage>
        <taxon>Eukaryota</taxon>
        <taxon>Fungi</taxon>
        <taxon>Dikarya</taxon>
        <taxon>Basidiomycota</taxon>
        <taxon>Agaricomycotina</taxon>
        <taxon>Agaricomycetes</taxon>
        <taxon>Russulales</taxon>
        <taxon>Hericiaceae</taxon>
        <taxon>Dentipellis</taxon>
    </lineage>
</organism>
<dbReference type="Pfam" id="PF00155">
    <property type="entry name" value="Aminotran_1_2"/>
    <property type="match status" value="1"/>
</dbReference>
<dbReference type="InterPro" id="IPR015424">
    <property type="entry name" value="PyrdxlP-dep_Trfase"/>
</dbReference>